<evidence type="ECO:0000259" key="7">
    <source>
        <dbReference type="PROSITE" id="PS51724"/>
    </source>
</evidence>
<dbReference type="RefSeq" id="WP_109345111.1">
    <property type="nucleotide sequence ID" value="NZ_CP029343.1"/>
</dbReference>
<dbReference type="NCBIfam" id="TIGR00413">
    <property type="entry name" value="rlpA"/>
    <property type="match status" value="1"/>
</dbReference>
<reference evidence="8 9" key="1">
    <citation type="submission" date="2018-05" db="EMBL/GenBank/DDBJ databases">
        <title>Complete genome sequence of Massilia oculi sp. nov. CCUG 43427T (=DSM 26321T), the type strain of M. oculi, and comparison with genome sequences of other Massilia strains.</title>
        <authorList>
            <person name="Zhu B."/>
        </authorList>
    </citation>
    <scope>NUCLEOTIDE SEQUENCE [LARGE SCALE GENOMIC DNA]</scope>
    <source>
        <strain evidence="8 9">CCUG 43427</strain>
    </source>
</reference>
<dbReference type="InterPro" id="IPR036680">
    <property type="entry name" value="SPOR-like_sf"/>
</dbReference>
<feature type="domain" description="SPOR" evidence="7">
    <location>
        <begin position="265"/>
        <end position="343"/>
    </location>
</feature>
<dbReference type="Proteomes" id="UP000245820">
    <property type="component" value="Chromosome"/>
</dbReference>
<dbReference type="GO" id="GO:0042834">
    <property type="term" value="F:peptidoglycan binding"/>
    <property type="evidence" value="ECO:0007669"/>
    <property type="project" value="InterPro"/>
</dbReference>
<dbReference type="Pfam" id="PF03330">
    <property type="entry name" value="DPBB_1"/>
    <property type="match status" value="1"/>
</dbReference>
<dbReference type="Gene3D" id="2.40.40.10">
    <property type="entry name" value="RlpA-like domain"/>
    <property type="match status" value="1"/>
</dbReference>
<protein>
    <recommendedName>
        <fullName evidence="4">Endolytic peptidoglycan transglycosylase RlpA</fullName>
        <ecNumber evidence="4">4.2.2.-</ecNumber>
    </recommendedName>
</protein>
<keyword evidence="4" id="KW-0472">Membrane</keyword>
<comment type="subcellular location">
    <subcellularLocation>
        <location evidence="4">Cell membrane</location>
        <topology evidence="4">Lipid-anchor</topology>
    </subcellularLocation>
</comment>
<dbReference type="PROSITE" id="PS51257">
    <property type="entry name" value="PROKAR_LIPOPROTEIN"/>
    <property type="match status" value="1"/>
</dbReference>
<dbReference type="SUPFAM" id="SSF110997">
    <property type="entry name" value="Sporulation related repeat"/>
    <property type="match status" value="1"/>
</dbReference>
<dbReference type="InterPro" id="IPR007730">
    <property type="entry name" value="SPOR-like_dom"/>
</dbReference>
<evidence type="ECO:0000256" key="4">
    <source>
        <dbReference type="HAMAP-Rule" id="MF_02071"/>
    </source>
</evidence>
<keyword evidence="4" id="KW-0449">Lipoprotein</keyword>
<evidence type="ECO:0000256" key="1">
    <source>
        <dbReference type="ARBA" id="ARBA00022729"/>
    </source>
</evidence>
<accession>A0A2S2DI28</accession>
<dbReference type="EC" id="4.2.2.-" evidence="4"/>
<dbReference type="GO" id="GO:0008932">
    <property type="term" value="F:lytic endotransglycosylase activity"/>
    <property type="evidence" value="ECO:0007669"/>
    <property type="project" value="UniProtKB-UniRule"/>
</dbReference>
<evidence type="ECO:0000256" key="2">
    <source>
        <dbReference type="ARBA" id="ARBA00023239"/>
    </source>
</evidence>
<dbReference type="HAMAP" id="MF_02071">
    <property type="entry name" value="RlpA"/>
    <property type="match status" value="1"/>
</dbReference>
<name>A0A2S2DI28_9BURK</name>
<keyword evidence="2 4" id="KW-0456">Lyase</keyword>
<dbReference type="GO" id="GO:0071555">
    <property type="term" value="P:cell wall organization"/>
    <property type="evidence" value="ECO:0007669"/>
    <property type="project" value="UniProtKB-KW"/>
</dbReference>
<organism evidence="8 9">
    <name type="scientific">Massilia oculi</name>
    <dbReference type="NCBI Taxonomy" id="945844"/>
    <lineage>
        <taxon>Bacteria</taxon>
        <taxon>Pseudomonadati</taxon>
        <taxon>Pseudomonadota</taxon>
        <taxon>Betaproteobacteria</taxon>
        <taxon>Burkholderiales</taxon>
        <taxon>Oxalobacteraceae</taxon>
        <taxon>Telluria group</taxon>
        <taxon>Massilia</taxon>
    </lineage>
</organism>
<evidence type="ECO:0000313" key="8">
    <source>
        <dbReference type="EMBL" id="AWL04739.1"/>
    </source>
</evidence>
<dbReference type="PANTHER" id="PTHR34183:SF1">
    <property type="entry name" value="ENDOLYTIC PEPTIDOGLYCAN TRANSGLYCOSYLASE RLPA"/>
    <property type="match status" value="1"/>
</dbReference>
<evidence type="ECO:0000256" key="3">
    <source>
        <dbReference type="ARBA" id="ARBA00023316"/>
    </source>
</evidence>
<dbReference type="SUPFAM" id="SSF50685">
    <property type="entry name" value="Barwin-like endoglucanases"/>
    <property type="match status" value="1"/>
</dbReference>
<sequence>MGVRTSFLAVIPVAILVSACSSTGEHKRLNPFPWPHKPTAKHGKAPQLPPAKSGRGGYYKDDGPGDDIPDGLLDVPDAVVKAEPFNKWTSRPYTVLGKTYTPLGNDQPYSARGVSTWYGVKFHGQRTASGELYDMYKMTAAHPTLPIPSYVRVTSLDTGNSVVVRINDRGPFHSSRIIDVSYTAALKLGLLGKGSHEVEIERLFPGDPIVPPAQVAAARREVASIAQSAPPEIEALMLEDRIHSDSAALVNQVEPESAPAPAPAPASAGRYFIQFGAYGRAGTAEAMGEKITNAGVELGKLEVVKVGSLNRLYGGPYASRAEAMEAMRALPASLGFKPIVVQR</sequence>
<dbReference type="Pfam" id="PF05036">
    <property type="entry name" value="SPOR"/>
    <property type="match status" value="1"/>
</dbReference>
<keyword evidence="9" id="KW-1185">Reference proteome</keyword>
<dbReference type="PANTHER" id="PTHR34183">
    <property type="entry name" value="ENDOLYTIC PEPTIDOGLYCAN TRANSGLYCOSYLASE RLPA"/>
    <property type="match status" value="1"/>
</dbReference>
<evidence type="ECO:0000256" key="5">
    <source>
        <dbReference type="RuleBase" id="RU003495"/>
    </source>
</evidence>
<dbReference type="InterPro" id="IPR012997">
    <property type="entry name" value="RplA"/>
</dbReference>
<dbReference type="Gene3D" id="3.30.70.1070">
    <property type="entry name" value="Sporulation related repeat"/>
    <property type="match status" value="1"/>
</dbReference>
<dbReference type="CDD" id="cd22268">
    <property type="entry name" value="DPBB_RlpA-like"/>
    <property type="match status" value="1"/>
</dbReference>
<keyword evidence="4" id="KW-0564">Palmitate</keyword>
<proteinExistence type="inferred from homology"/>
<keyword evidence="1" id="KW-0732">Signal</keyword>
<gene>
    <name evidence="4" type="primary">rlpA</name>
    <name evidence="8" type="ORF">DIR46_10000</name>
</gene>
<dbReference type="KEGG" id="mtim:DIR46_10000"/>
<dbReference type="InterPro" id="IPR036908">
    <property type="entry name" value="RlpA-like_sf"/>
</dbReference>
<dbReference type="AlphaFoldDB" id="A0A2S2DI28"/>
<comment type="function">
    <text evidence="4">Lytic transglycosylase with a strong preference for naked glycan strands that lack stem peptides.</text>
</comment>
<feature type="region of interest" description="Disordered" evidence="6">
    <location>
        <begin position="29"/>
        <end position="66"/>
    </location>
</feature>
<comment type="similarity">
    <text evidence="4 5">Belongs to the RlpA family.</text>
</comment>
<dbReference type="InterPro" id="IPR009009">
    <property type="entry name" value="RlpA-like_DPBB"/>
</dbReference>
<evidence type="ECO:0000256" key="6">
    <source>
        <dbReference type="SAM" id="MobiDB-lite"/>
    </source>
</evidence>
<dbReference type="PROSITE" id="PS51724">
    <property type="entry name" value="SPOR"/>
    <property type="match status" value="1"/>
</dbReference>
<dbReference type="EMBL" id="CP029343">
    <property type="protein sequence ID" value="AWL04739.1"/>
    <property type="molecule type" value="Genomic_DNA"/>
</dbReference>
<keyword evidence="3 4" id="KW-0961">Cell wall biogenesis/degradation</keyword>
<evidence type="ECO:0000313" key="9">
    <source>
        <dbReference type="Proteomes" id="UP000245820"/>
    </source>
</evidence>
<dbReference type="OrthoDB" id="9779128at2"/>
<keyword evidence="4" id="KW-1003">Cell membrane</keyword>
<dbReference type="InterPro" id="IPR034718">
    <property type="entry name" value="RlpA"/>
</dbReference>
<dbReference type="GO" id="GO:0005886">
    <property type="term" value="C:plasma membrane"/>
    <property type="evidence" value="ECO:0007669"/>
    <property type="project" value="UniProtKB-SubCell"/>
</dbReference>
<dbReference type="GO" id="GO:0000270">
    <property type="term" value="P:peptidoglycan metabolic process"/>
    <property type="evidence" value="ECO:0007669"/>
    <property type="project" value="UniProtKB-UniRule"/>
</dbReference>